<evidence type="ECO:0008006" key="5">
    <source>
        <dbReference type="Google" id="ProtNLM"/>
    </source>
</evidence>
<dbReference type="Pfam" id="PF00675">
    <property type="entry name" value="Peptidase_M16"/>
    <property type="match status" value="1"/>
</dbReference>
<evidence type="ECO:0000256" key="1">
    <source>
        <dbReference type="ARBA" id="ARBA00007261"/>
    </source>
</evidence>
<dbReference type="Pfam" id="PF05193">
    <property type="entry name" value="Peptidase_M16_C"/>
    <property type="match status" value="1"/>
</dbReference>
<evidence type="ECO:0000313" key="4">
    <source>
        <dbReference type="EMBL" id="SVA92407.1"/>
    </source>
</evidence>
<dbReference type="SUPFAM" id="SSF63411">
    <property type="entry name" value="LuxS/MPP-like metallohydrolase"/>
    <property type="match status" value="2"/>
</dbReference>
<name>A0A381ZUB6_9ZZZZ</name>
<proteinExistence type="inferred from homology"/>
<dbReference type="GO" id="GO:0046872">
    <property type="term" value="F:metal ion binding"/>
    <property type="evidence" value="ECO:0007669"/>
    <property type="project" value="InterPro"/>
</dbReference>
<organism evidence="4">
    <name type="scientific">marine metagenome</name>
    <dbReference type="NCBI Taxonomy" id="408172"/>
    <lineage>
        <taxon>unclassified sequences</taxon>
        <taxon>metagenomes</taxon>
        <taxon>ecological metagenomes</taxon>
    </lineage>
</organism>
<comment type="similarity">
    <text evidence="1">Belongs to the peptidase M16 family.</text>
</comment>
<dbReference type="Gene3D" id="3.30.830.10">
    <property type="entry name" value="Metalloenzyme, LuxS/M16 peptidase-like"/>
    <property type="match status" value="2"/>
</dbReference>
<dbReference type="PANTHER" id="PTHR11851">
    <property type="entry name" value="METALLOPROTEASE"/>
    <property type="match status" value="1"/>
</dbReference>
<dbReference type="InterPro" id="IPR011765">
    <property type="entry name" value="Pept_M16_N"/>
</dbReference>
<dbReference type="InterPro" id="IPR007863">
    <property type="entry name" value="Peptidase_M16_C"/>
</dbReference>
<dbReference type="InterPro" id="IPR050361">
    <property type="entry name" value="MPP/UQCRC_Complex"/>
</dbReference>
<dbReference type="PANTHER" id="PTHR11851:SF49">
    <property type="entry name" value="MITOCHONDRIAL-PROCESSING PEPTIDASE SUBUNIT ALPHA"/>
    <property type="match status" value="1"/>
</dbReference>
<dbReference type="AlphaFoldDB" id="A0A381ZUB6"/>
<feature type="domain" description="Peptidase M16 N-terminal" evidence="2">
    <location>
        <begin position="2"/>
        <end position="82"/>
    </location>
</feature>
<evidence type="ECO:0000259" key="3">
    <source>
        <dbReference type="Pfam" id="PF05193"/>
    </source>
</evidence>
<evidence type="ECO:0000259" key="2">
    <source>
        <dbReference type="Pfam" id="PF00675"/>
    </source>
</evidence>
<gene>
    <name evidence="4" type="ORF">METZ01_LOCUS145261</name>
</gene>
<dbReference type="EMBL" id="UINC01022550">
    <property type="protein sequence ID" value="SVA92407.1"/>
    <property type="molecule type" value="Genomic_DNA"/>
</dbReference>
<protein>
    <recommendedName>
        <fullName evidence="5">Peptidase M16 C-terminal domain-containing protein</fullName>
    </recommendedName>
</protein>
<accession>A0A381ZUB6</accession>
<dbReference type="InterPro" id="IPR011249">
    <property type="entry name" value="Metalloenz_LuxS/M16"/>
</dbReference>
<sequence>MNASTDKEMTVYWCKVAEPYFRTSLSVLVDMILNPLLDLEELEKERQVIYEELRMTNDYPSHRVDLLIDEMLWPNQPMGRDVGGSLDSVANISRDDLLNLMEHQYGPNNVVISVAGNVRHEDVVEQLTRSTDTWVYREPWKWSPVDCEQSRPAVRLEYRETEQAHVCLGIPGVSMEEPDRYAARLFNTLLGEGMTSRLFQKLREELGLVYDVHSDISHFKDCRSLTIYFGSEPNRSLDAVSAIMEELINVKSNFSEDEINRAKRLTKGRMLLGMEDSRSVAMSFGAHELMHGYVKTVDEIAETIDGLTLDDINRVANNILQENKLNLAIVGPFKDIQKFEPLMKL</sequence>
<feature type="domain" description="Peptidase M16 C-terminal" evidence="3">
    <location>
        <begin position="91"/>
        <end position="264"/>
    </location>
</feature>
<reference evidence="4" key="1">
    <citation type="submission" date="2018-05" db="EMBL/GenBank/DDBJ databases">
        <authorList>
            <person name="Lanie J.A."/>
            <person name="Ng W.-L."/>
            <person name="Kazmierczak K.M."/>
            <person name="Andrzejewski T.M."/>
            <person name="Davidsen T.M."/>
            <person name="Wayne K.J."/>
            <person name="Tettelin H."/>
            <person name="Glass J.I."/>
            <person name="Rusch D."/>
            <person name="Podicherti R."/>
            <person name="Tsui H.-C.T."/>
            <person name="Winkler M.E."/>
        </authorList>
    </citation>
    <scope>NUCLEOTIDE SEQUENCE</scope>
</reference>